<evidence type="ECO:0000256" key="1">
    <source>
        <dbReference type="ARBA" id="ARBA00001933"/>
    </source>
</evidence>
<dbReference type="InterPro" id="IPR009006">
    <property type="entry name" value="Ala_racemase/Decarboxylase_C"/>
</dbReference>
<evidence type="ECO:0000259" key="5">
    <source>
        <dbReference type="Pfam" id="PF00278"/>
    </source>
</evidence>
<dbReference type="GO" id="GO:0008836">
    <property type="term" value="F:diaminopimelate decarboxylase activity"/>
    <property type="evidence" value="ECO:0007669"/>
    <property type="project" value="UniProtKB-EC"/>
</dbReference>
<dbReference type="InterPro" id="IPR002433">
    <property type="entry name" value="Orn_de-COase"/>
</dbReference>
<evidence type="ECO:0000256" key="4">
    <source>
        <dbReference type="RuleBase" id="RU003737"/>
    </source>
</evidence>
<dbReference type="PRINTS" id="PR01182">
    <property type="entry name" value="ORNDCRBXLASE"/>
</dbReference>
<sequence length="384" mass="40637">MNAPAEFVPAVFVPAVLAPAVREAALRLGDVPAYLYDLAALDAHAASVRRALPGVELYYAVKANPDPELLRVLEPHVDGFEVSSAGEHAHVAALFPGKPLALAGPGKTDAELRLPHHRIHVESPNELRRLLATGLAADVLLRINPGLPVEGAALTMSGPFGMDEEGVAECLPLFSGRVRLRGLHAHLASGLDAPQLLRLAERLLDTPHDEVNLGGGMAVSYSASSPASSSASSSGLGPVFDWAGYGRGLAGLRRAGQRVRIEPGRALTAYCGSYVTRVVDVKRVRGEVFAIVRGGTHHLRTPAAKGHDQPFAVLPTGDGPGAEGEPVTFVGQLCTPKDVFARKIVTSVRVGDTVVFAMAGAYAWNISHHDFLMHPHPGFHYLRG</sequence>
<comment type="cofactor">
    <cofactor evidence="1 3">
        <name>pyridoxal 5'-phosphate</name>
        <dbReference type="ChEBI" id="CHEBI:597326"/>
    </cofactor>
</comment>
<evidence type="ECO:0000256" key="2">
    <source>
        <dbReference type="ARBA" id="ARBA00022898"/>
    </source>
</evidence>
<feature type="domain" description="Orn/DAP/Arg decarboxylase 2 C-terminal" evidence="5">
    <location>
        <begin position="83"/>
        <end position="360"/>
    </location>
</feature>
<keyword evidence="2 3" id="KW-0663">Pyridoxal phosphate</keyword>
<reference evidence="6 7" key="1">
    <citation type="submission" date="2020-08" db="EMBL/GenBank/DDBJ databases">
        <title>Sequencing the genomes of 1000 actinobacteria strains.</title>
        <authorList>
            <person name="Klenk H.-P."/>
        </authorList>
    </citation>
    <scope>NUCLEOTIDE SEQUENCE [LARGE SCALE GENOMIC DNA]</scope>
    <source>
        <strain evidence="6 7">DSM 45913</strain>
    </source>
</reference>
<dbReference type="SUPFAM" id="SSF51419">
    <property type="entry name" value="PLP-binding barrel"/>
    <property type="match status" value="1"/>
</dbReference>
<feature type="active site" description="Proton donor" evidence="3">
    <location>
        <position position="334"/>
    </location>
</feature>
<dbReference type="EC" id="4.1.1.20" evidence="6"/>
<dbReference type="Proteomes" id="UP000583800">
    <property type="component" value="Unassembled WGS sequence"/>
</dbReference>
<dbReference type="InterPro" id="IPR022643">
    <property type="entry name" value="De-COase2_C"/>
</dbReference>
<evidence type="ECO:0000313" key="6">
    <source>
        <dbReference type="EMBL" id="MBB6344850.1"/>
    </source>
</evidence>
<dbReference type="Gene3D" id="3.20.20.10">
    <property type="entry name" value="Alanine racemase"/>
    <property type="match status" value="1"/>
</dbReference>
<evidence type="ECO:0000313" key="7">
    <source>
        <dbReference type="Proteomes" id="UP000583800"/>
    </source>
</evidence>
<gene>
    <name evidence="6" type="ORF">FHU36_001359</name>
</gene>
<accession>A0A7X0BZS9</accession>
<evidence type="ECO:0000256" key="3">
    <source>
        <dbReference type="PIRSR" id="PIRSR600183-50"/>
    </source>
</evidence>
<comment type="similarity">
    <text evidence="4">Belongs to the Orn/Lys/Arg decarboxylase class-II family.</text>
</comment>
<dbReference type="Gene3D" id="2.40.37.10">
    <property type="entry name" value="Lyase, Ornithine Decarboxylase, Chain A, domain 1"/>
    <property type="match status" value="1"/>
</dbReference>
<keyword evidence="7" id="KW-1185">Reference proteome</keyword>
<dbReference type="SUPFAM" id="SSF50621">
    <property type="entry name" value="Alanine racemase C-terminal domain-like"/>
    <property type="match status" value="1"/>
</dbReference>
<dbReference type="PANTHER" id="PTHR43727">
    <property type="entry name" value="DIAMINOPIMELATE DECARBOXYLASE"/>
    <property type="match status" value="1"/>
</dbReference>
<dbReference type="InterPro" id="IPR000183">
    <property type="entry name" value="Orn/DAP/Arg_de-COase"/>
</dbReference>
<name>A0A7X0BZS9_9ACTN</name>
<proteinExistence type="inferred from homology"/>
<dbReference type="GO" id="GO:0006596">
    <property type="term" value="P:polyamine biosynthetic process"/>
    <property type="evidence" value="ECO:0007669"/>
    <property type="project" value="InterPro"/>
</dbReference>
<dbReference type="AlphaFoldDB" id="A0A7X0BZS9"/>
<comment type="caution">
    <text evidence="6">The sequence shown here is derived from an EMBL/GenBank/DDBJ whole genome shotgun (WGS) entry which is preliminary data.</text>
</comment>
<feature type="modified residue" description="N6-(pyridoxal phosphate)lysine" evidence="3">
    <location>
        <position position="62"/>
    </location>
</feature>
<dbReference type="Pfam" id="PF00278">
    <property type="entry name" value="Orn_DAP_Arg_deC"/>
    <property type="match status" value="1"/>
</dbReference>
<dbReference type="InterPro" id="IPR029066">
    <property type="entry name" value="PLP-binding_barrel"/>
</dbReference>
<dbReference type="EMBL" id="JACHJB010000001">
    <property type="protein sequence ID" value="MBB6344850.1"/>
    <property type="molecule type" value="Genomic_DNA"/>
</dbReference>
<dbReference type="RefSeq" id="WP_185082908.1">
    <property type="nucleotide sequence ID" value="NZ_JACHJB010000001.1"/>
</dbReference>
<dbReference type="PANTHER" id="PTHR43727:SF2">
    <property type="entry name" value="GROUP IV DECARBOXYLASE"/>
    <property type="match status" value="1"/>
</dbReference>
<keyword evidence="6" id="KW-0456">Lyase</keyword>
<protein>
    <submittedName>
        <fullName evidence="6">Diaminopimelate decarboxylase</fullName>
        <ecNumber evidence="6">4.1.1.20</ecNumber>
    </submittedName>
</protein>
<organism evidence="6 7">
    <name type="scientific">Nonomuraea muscovyensis</name>
    <dbReference type="NCBI Taxonomy" id="1124761"/>
    <lineage>
        <taxon>Bacteria</taxon>
        <taxon>Bacillati</taxon>
        <taxon>Actinomycetota</taxon>
        <taxon>Actinomycetes</taxon>
        <taxon>Streptosporangiales</taxon>
        <taxon>Streptosporangiaceae</taxon>
        <taxon>Nonomuraea</taxon>
    </lineage>
</organism>
<dbReference type="GO" id="GO:0009089">
    <property type="term" value="P:lysine biosynthetic process via diaminopimelate"/>
    <property type="evidence" value="ECO:0007669"/>
    <property type="project" value="TreeGrafter"/>
</dbReference>
<dbReference type="PRINTS" id="PR01179">
    <property type="entry name" value="ODADCRBXLASE"/>
</dbReference>